<feature type="transmembrane region" description="Helical" evidence="8">
    <location>
        <begin position="12"/>
        <end position="32"/>
    </location>
</feature>
<keyword evidence="7 8" id="KW-0472">Membrane</keyword>
<dbReference type="Proteomes" id="UP000695026">
    <property type="component" value="Unplaced"/>
</dbReference>
<dbReference type="CTD" id="644672"/>
<dbReference type="RefSeq" id="XP_007424640.1">
    <property type="nucleotide sequence ID" value="XM_007424578.1"/>
</dbReference>
<keyword evidence="3 8" id="KW-1003">Cell membrane</keyword>
<protein>
    <recommendedName>
        <fullName evidence="8">Claudin</fullName>
    </recommendedName>
</protein>
<dbReference type="GeneID" id="103057091"/>
<accession>A0A9F2NQ50</accession>
<dbReference type="PRINTS" id="PR01077">
    <property type="entry name" value="CLAUDIN"/>
</dbReference>
<dbReference type="AlphaFoldDB" id="A0A9F2NQ50"/>
<feature type="transmembrane region" description="Helical" evidence="8">
    <location>
        <begin position="117"/>
        <end position="140"/>
    </location>
</feature>
<evidence type="ECO:0000313" key="10">
    <source>
        <dbReference type="RefSeq" id="XP_007424640.1"/>
    </source>
</evidence>
<evidence type="ECO:0000313" key="9">
    <source>
        <dbReference type="Proteomes" id="UP000695026"/>
    </source>
</evidence>
<dbReference type="OMA" id="TVQDFWD"/>
<comment type="similarity">
    <text evidence="1 8">Belongs to the claudin family.</text>
</comment>
<dbReference type="OrthoDB" id="8612291at2759"/>
<keyword evidence="5 8" id="KW-0965">Cell junction</keyword>
<feature type="transmembrane region" description="Helical" evidence="8">
    <location>
        <begin position="165"/>
        <end position="188"/>
    </location>
</feature>
<dbReference type="GO" id="GO:0005886">
    <property type="term" value="C:plasma membrane"/>
    <property type="evidence" value="ECO:0007669"/>
    <property type="project" value="UniProtKB-SubCell"/>
</dbReference>
<dbReference type="InterPro" id="IPR017974">
    <property type="entry name" value="Claudin_CS"/>
</dbReference>
<evidence type="ECO:0000256" key="2">
    <source>
        <dbReference type="ARBA" id="ARBA00022427"/>
    </source>
</evidence>
<dbReference type="Gene3D" id="1.20.140.150">
    <property type="match status" value="1"/>
</dbReference>
<dbReference type="PANTHER" id="PTHR12002">
    <property type="entry name" value="CLAUDIN"/>
    <property type="match status" value="1"/>
</dbReference>
<dbReference type="Pfam" id="PF00822">
    <property type="entry name" value="PMP22_Claudin"/>
    <property type="match status" value="1"/>
</dbReference>
<proteinExistence type="inferred from homology"/>
<evidence type="ECO:0000256" key="1">
    <source>
        <dbReference type="ARBA" id="ARBA00008295"/>
    </source>
</evidence>
<dbReference type="InterPro" id="IPR006187">
    <property type="entry name" value="Claudin"/>
</dbReference>
<comment type="subcellular location">
    <subcellularLocation>
        <location evidence="8">Cell junction</location>
        <location evidence="8">Tight junction</location>
    </subcellularLocation>
    <subcellularLocation>
        <location evidence="8">Cell membrane</location>
        <topology evidence="8">Multi-pass membrane protein</topology>
    </subcellularLocation>
</comment>
<dbReference type="GO" id="GO:0005198">
    <property type="term" value="F:structural molecule activity"/>
    <property type="evidence" value="ECO:0007669"/>
    <property type="project" value="InterPro"/>
</dbReference>
<reference evidence="10" key="1">
    <citation type="submission" date="2025-08" db="UniProtKB">
        <authorList>
            <consortium name="RefSeq"/>
        </authorList>
    </citation>
    <scope>IDENTIFICATION</scope>
    <source>
        <tissue evidence="10">Liver</tissue>
    </source>
</reference>
<dbReference type="GO" id="GO:0005923">
    <property type="term" value="C:bicellular tight junction"/>
    <property type="evidence" value="ECO:0007669"/>
    <property type="project" value="UniProtKB-SubCell"/>
</dbReference>
<evidence type="ECO:0000256" key="7">
    <source>
        <dbReference type="ARBA" id="ARBA00023136"/>
    </source>
</evidence>
<evidence type="ECO:0000256" key="4">
    <source>
        <dbReference type="ARBA" id="ARBA00022692"/>
    </source>
</evidence>
<keyword evidence="9" id="KW-1185">Reference proteome</keyword>
<keyword evidence="2 8" id="KW-0796">Tight junction</keyword>
<evidence type="ECO:0000256" key="3">
    <source>
        <dbReference type="ARBA" id="ARBA00022475"/>
    </source>
</evidence>
<sequence>MNWHQSTTIQLSGLVFSLFGWVLSCVTTYVPLWKSLNLELNDLEIWNTGLWQTCVTQDESVMQCESYASLLALPLEITVSRVLMVASNGLGCLAFSLAILGSNCLKTRHTRHKTHFGIAGGILFCVSGIATLVPISWVAYNTVQDFWDQTIPDVVPRWEFGEALFLGWFAGFFLLLGGCLVISAACFLETKKSSKKSAIHHKMEVAALSNRHQYTARKNADLVI</sequence>
<evidence type="ECO:0000256" key="5">
    <source>
        <dbReference type="ARBA" id="ARBA00022949"/>
    </source>
</evidence>
<evidence type="ECO:0000256" key="8">
    <source>
        <dbReference type="RuleBase" id="RU060637"/>
    </source>
</evidence>
<keyword evidence="4 8" id="KW-0812">Transmembrane</keyword>
<organism evidence="9 10">
    <name type="scientific">Python bivittatus</name>
    <name type="common">Burmese python</name>
    <name type="synonym">Python molurus bivittatus</name>
    <dbReference type="NCBI Taxonomy" id="176946"/>
    <lineage>
        <taxon>Eukaryota</taxon>
        <taxon>Metazoa</taxon>
        <taxon>Chordata</taxon>
        <taxon>Craniata</taxon>
        <taxon>Vertebrata</taxon>
        <taxon>Euteleostomi</taxon>
        <taxon>Lepidosauria</taxon>
        <taxon>Squamata</taxon>
        <taxon>Bifurcata</taxon>
        <taxon>Unidentata</taxon>
        <taxon>Episquamata</taxon>
        <taxon>Toxicofera</taxon>
        <taxon>Serpentes</taxon>
        <taxon>Henophidia</taxon>
        <taxon>Pythonidae</taxon>
        <taxon>Python</taxon>
    </lineage>
</organism>
<dbReference type="KEGG" id="pbi:103057091"/>
<gene>
    <name evidence="10" type="primary">CLDN25</name>
</gene>
<name>A0A9F2NQ50_PYTBI</name>
<dbReference type="PROSITE" id="PS01346">
    <property type="entry name" value="CLAUDIN"/>
    <property type="match status" value="1"/>
</dbReference>
<comment type="function">
    <text evidence="8">Claudins function as major constituents of the tight junction complexes that regulate the permeability of epithelia.</text>
</comment>
<feature type="transmembrane region" description="Helical" evidence="8">
    <location>
        <begin position="82"/>
        <end position="105"/>
    </location>
</feature>
<dbReference type="InterPro" id="IPR004031">
    <property type="entry name" value="PMP22/EMP/MP20/Claudin"/>
</dbReference>
<keyword evidence="6 8" id="KW-1133">Transmembrane helix</keyword>
<evidence type="ECO:0000256" key="6">
    <source>
        <dbReference type="ARBA" id="ARBA00022989"/>
    </source>
</evidence>